<accession>A0A6C0HEY2</accession>
<keyword evidence="1" id="KW-1133">Transmembrane helix</keyword>
<evidence type="ECO:0000256" key="1">
    <source>
        <dbReference type="SAM" id="Phobius"/>
    </source>
</evidence>
<reference evidence="2" key="1">
    <citation type="journal article" date="2020" name="Nature">
        <title>Giant virus diversity and host interactions through global metagenomics.</title>
        <authorList>
            <person name="Schulz F."/>
            <person name="Roux S."/>
            <person name="Paez-Espino D."/>
            <person name="Jungbluth S."/>
            <person name="Walsh D.A."/>
            <person name="Denef V.J."/>
            <person name="McMahon K.D."/>
            <person name="Konstantinidis K.T."/>
            <person name="Eloe-Fadrosh E.A."/>
            <person name="Kyrpides N.C."/>
            <person name="Woyke T."/>
        </authorList>
    </citation>
    <scope>NUCLEOTIDE SEQUENCE</scope>
    <source>
        <strain evidence="2">GVMAG-M-3300023179-97</strain>
    </source>
</reference>
<protein>
    <submittedName>
        <fullName evidence="2">Uncharacterized protein</fullName>
    </submittedName>
</protein>
<name>A0A6C0HEY2_9ZZZZ</name>
<sequence>MNMYMTLYIALLFVLLSPGILVRLPPGGSKLTVAITHGIVFALLFYITHKTVWNYFYKSRFQNYDEDFAAQAAKKKTKFQNYDEDFAAQAAKKKTKFQNYDEDFAAQAAKKKTKFQNYDEDF</sequence>
<keyword evidence="1" id="KW-0472">Membrane</keyword>
<dbReference type="AlphaFoldDB" id="A0A6C0HEY2"/>
<proteinExistence type="predicted"/>
<keyword evidence="1" id="KW-0812">Transmembrane</keyword>
<dbReference type="EMBL" id="MN739942">
    <property type="protein sequence ID" value="QHT78930.1"/>
    <property type="molecule type" value="Genomic_DNA"/>
</dbReference>
<feature type="transmembrane region" description="Helical" evidence="1">
    <location>
        <begin position="31"/>
        <end position="48"/>
    </location>
</feature>
<organism evidence="2">
    <name type="scientific">viral metagenome</name>
    <dbReference type="NCBI Taxonomy" id="1070528"/>
    <lineage>
        <taxon>unclassified sequences</taxon>
        <taxon>metagenomes</taxon>
        <taxon>organismal metagenomes</taxon>
    </lineage>
</organism>
<evidence type="ECO:0000313" key="2">
    <source>
        <dbReference type="EMBL" id="QHT78930.1"/>
    </source>
</evidence>